<feature type="signal peptide" evidence="15">
    <location>
        <begin position="1"/>
        <end position="21"/>
    </location>
</feature>
<accession>A0AAV5BZP6</accession>
<reference evidence="17" key="1">
    <citation type="journal article" date="2018" name="DNA Res.">
        <title>Multiple hybrid de novo genome assembly of finger millet, an orphan allotetraploid crop.</title>
        <authorList>
            <person name="Hatakeyama M."/>
            <person name="Aluri S."/>
            <person name="Balachadran M.T."/>
            <person name="Sivarajan S.R."/>
            <person name="Patrignani A."/>
            <person name="Gruter S."/>
            <person name="Poveda L."/>
            <person name="Shimizu-Inatsugi R."/>
            <person name="Baeten J."/>
            <person name="Francoijs K.J."/>
            <person name="Nataraja K.N."/>
            <person name="Reddy Y.A.N."/>
            <person name="Phadnis S."/>
            <person name="Ravikumar R.L."/>
            <person name="Schlapbach R."/>
            <person name="Sreeman S.M."/>
            <person name="Shimizu K.K."/>
        </authorList>
    </citation>
    <scope>NUCLEOTIDE SEQUENCE</scope>
</reference>
<gene>
    <name evidence="17" type="primary">ga08261</name>
    <name evidence="17" type="ORF">PR202_ga08261</name>
</gene>
<dbReference type="InterPro" id="IPR032675">
    <property type="entry name" value="LRR_dom_sf"/>
</dbReference>
<feature type="compositionally biased region" description="Low complexity" evidence="13">
    <location>
        <begin position="651"/>
        <end position="664"/>
    </location>
</feature>
<evidence type="ECO:0000256" key="9">
    <source>
        <dbReference type="ARBA" id="ARBA00022989"/>
    </source>
</evidence>
<evidence type="ECO:0000256" key="13">
    <source>
        <dbReference type="SAM" id="MobiDB-lite"/>
    </source>
</evidence>
<evidence type="ECO:0000259" key="16">
    <source>
        <dbReference type="Pfam" id="PF08263"/>
    </source>
</evidence>
<feature type="domain" description="Leucine-rich repeat-containing N-terminal plant-type" evidence="16">
    <location>
        <begin position="37"/>
        <end position="76"/>
    </location>
</feature>
<comment type="similarity">
    <text evidence="2">Belongs to the RLP family.</text>
</comment>
<comment type="subcellular location">
    <subcellularLocation>
        <location evidence="1">Cell membrane</location>
        <topology evidence="1">Single-pass type I membrane protein</topology>
    </subcellularLocation>
</comment>
<evidence type="ECO:0000256" key="4">
    <source>
        <dbReference type="ARBA" id="ARBA00022614"/>
    </source>
</evidence>
<dbReference type="FunFam" id="3.80.10.10:FF:000111">
    <property type="entry name" value="LRR receptor-like serine/threonine-protein kinase ERECTA"/>
    <property type="match status" value="1"/>
</dbReference>
<evidence type="ECO:0000256" key="12">
    <source>
        <dbReference type="ARBA" id="ARBA00023180"/>
    </source>
</evidence>
<dbReference type="EMBL" id="BQKI01000004">
    <property type="protein sequence ID" value="GJM91843.1"/>
    <property type="molecule type" value="Genomic_DNA"/>
</dbReference>
<evidence type="ECO:0000256" key="15">
    <source>
        <dbReference type="SAM" id="SignalP"/>
    </source>
</evidence>
<feature type="compositionally biased region" description="Basic and acidic residues" evidence="13">
    <location>
        <begin position="626"/>
        <end position="644"/>
    </location>
</feature>
<keyword evidence="11" id="KW-0675">Receptor</keyword>
<keyword evidence="8" id="KW-0677">Repeat</keyword>
<evidence type="ECO:0000313" key="18">
    <source>
        <dbReference type="Proteomes" id="UP001054889"/>
    </source>
</evidence>
<evidence type="ECO:0000256" key="11">
    <source>
        <dbReference type="ARBA" id="ARBA00023170"/>
    </source>
</evidence>
<name>A0AAV5BZP6_ELECO</name>
<organism evidence="17 18">
    <name type="scientific">Eleusine coracana subsp. coracana</name>
    <dbReference type="NCBI Taxonomy" id="191504"/>
    <lineage>
        <taxon>Eukaryota</taxon>
        <taxon>Viridiplantae</taxon>
        <taxon>Streptophyta</taxon>
        <taxon>Embryophyta</taxon>
        <taxon>Tracheophyta</taxon>
        <taxon>Spermatophyta</taxon>
        <taxon>Magnoliopsida</taxon>
        <taxon>Liliopsida</taxon>
        <taxon>Poales</taxon>
        <taxon>Poaceae</taxon>
        <taxon>PACMAD clade</taxon>
        <taxon>Chloridoideae</taxon>
        <taxon>Cynodonteae</taxon>
        <taxon>Eleusininae</taxon>
        <taxon>Eleusine</taxon>
    </lineage>
</organism>
<protein>
    <recommendedName>
        <fullName evidence="16">Leucine-rich repeat-containing N-terminal plant-type domain-containing protein</fullName>
    </recommendedName>
</protein>
<dbReference type="AlphaFoldDB" id="A0AAV5BZP6"/>
<keyword evidence="6 14" id="KW-0812">Transmembrane</keyword>
<keyword evidence="12" id="KW-0325">Glycoprotein</keyword>
<feature type="region of interest" description="Disordered" evidence="13">
    <location>
        <begin position="94"/>
        <end position="169"/>
    </location>
</feature>
<evidence type="ECO:0000256" key="1">
    <source>
        <dbReference type="ARBA" id="ARBA00004251"/>
    </source>
</evidence>
<dbReference type="SMART" id="SM00369">
    <property type="entry name" value="LRR_TYP"/>
    <property type="match status" value="3"/>
</dbReference>
<evidence type="ECO:0000256" key="5">
    <source>
        <dbReference type="ARBA" id="ARBA00022626"/>
    </source>
</evidence>
<keyword evidence="4" id="KW-0433">Leucine-rich repeat</keyword>
<evidence type="ECO:0000256" key="7">
    <source>
        <dbReference type="ARBA" id="ARBA00022729"/>
    </source>
</evidence>
<evidence type="ECO:0000256" key="2">
    <source>
        <dbReference type="ARBA" id="ARBA00009592"/>
    </source>
</evidence>
<feature type="compositionally biased region" description="Low complexity" evidence="13">
    <location>
        <begin position="117"/>
        <end position="160"/>
    </location>
</feature>
<dbReference type="InterPro" id="IPR013210">
    <property type="entry name" value="LRR_N_plant-typ"/>
</dbReference>
<evidence type="ECO:0000313" key="17">
    <source>
        <dbReference type="EMBL" id="GJM91843.1"/>
    </source>
</evidence>
<keyword evidence="18" id="KW-1185">Reference proteome</keyword>
<feature type="region of interest" description="Disordered" evidence="13">
    <location>
        <begin position="625"/>
        <end position="676"/>
    </location>
</feature>
<proteinExistence type="inferred from homology"/>
<evidence type="ECO:0000256" key="8">
    <source>
        <dbReference type="ARBA" id="ARBA00022737"/>
    </source>
</evidence>
<evidence type="ECO:0000256" key="10">
    <source>
        <dbReference type="ARBA" id="ARBA00023136"/>
    </source>
</evidence>
<evidence type="ECO:0000256" key="6">
    <source>
        <dbReference type="ARBA" id="ARBA00022692"/>
    </source>
</evidence>
<keyword evidence="9 14" id="KW-1133">Transmembrane helix</keyword>
<sequence length="701" mass="72993">MAAPATPFLLMLLVLIGGGLALLPTSSVAADMPMPVNEEVLGLVVFKSALSDPSGKLASWTESDATPCGWPCVECDPSTSRVLRLALDGPLPVWPNAAGPGPPHRPSRTSPWPATTSPAHSLRASPSSSPSGRWTSPTTPSPARSPTTSQCWGPSDTSTSPPTPSRVPCPFSDLPSSLRFLMLSDNQFAGPLPKGLAAQSALLLHLNVSGNQLTGSPDFSGALWTLSRLRALDIVPQPVRRARPVPDGVPGCTTSRRWTSAATGSSAACPGTSACCPHLAAVDLSNNAFDGHLPDSIAQLSSLVRFSASGNRLSGDVPAWLGKLTALQRLDLSGNAFTGSLPESIGDLKALSYLGLSDNQLSGSVPDSILSGGCSRLAELHLRGNNLTGTIVIPPPDVASYPETLLIAVAGPVGKPAHRRHPRRDVVVVQDDELDGNSLSGPIPDTIGKCSSLYLLSLGHNGLTGPIPAGVSELKKLEILRLEYNNLSGEIPAQLATLDNLLAVNISHNRLVGRLPSSGVFQSLDATALEGNLGICSPLVSEPCRMNVPKPLVLDPNEYNTHSGGTDNNNNNGDNNLETTANGGVPRKRRVLSVSAMVAICAAVVIVVGVGVITLLNMSAARRHKELPTEKDKGEKNRSTKEELESGGGVSNNYSGSSSSSTTKTKNKHNKKLATGGKVVTFGAAGSLRSEDLLLAGRPRC</sequence>
<dbReference type="Gene3D" id="3.80.10.10">
    <property type="entry name" value="Ribonuclease Inhibitor"/>
    <property type="match status" value="2"/>
</dbReference>
<feature type="region of interest" description="Disordered" evidence="13">
    <location>
        <begin position="556"/>
        <end position="583"/>
    </location>
</feature>
<keyword evidence="3" id="KW-1003">Cell membrane</keyword>
<dbReference type="Pfam" id="PF00560">
    <property type="entry name" value="LRR_1"/>
    <property type="match status" value="1"/>
</dbReference>
<keyword evidence="10 14" id="KW-0472">Membrane</keyword>
<dbReference type="InterPro" id="IPR001611">
    <property type="entry name" value="Leu-rich_rpt"/>
</dbReference>
<feature type="compositionally biased region" description="Low complexity" evidence="13">
    <location>
        <begin position="564"/>
        <end position="576"/>
    </location>
</feature>
<keyword evidence="7 15" id="KW-0732">Signal</keyword>
<comment type="caution">
    <text evidence="17">The sequence shown here is derived from an EMBL/GenBank/DDBJ whole genome shotgun (WGS) entry which is preliminary data.</text>
</comment>
<dbReference type="Pfam" id="PF13855">
    <property type="entry name" value="LRR_8"/>
    <property type="match status" value="1"/>
</dbReference>
<feature type="chain" id="PRO_5043472899" description="Leucine-rich repeat-containing N-terminal plant-type domain-containing protein" evidence="15">
    <location>
        <begin position="22"/>
        <end position="701"/>
    </location>
</feature>
<dbReference type="GO" id="GO:0005886">
    <property type="term" value="C:plasma membrane"/>
    <property type="evidence" value="ECO:0007669"/>
    <property type="project" value="UniProtKB-SubCell"/>
</dbReference>
<evidence type="ECO:0000256" key="3">
    <source>
        <dbReference type="ARBA" id="ARBA00022475"/>
    </source>
</evidence>
<reference evidence="17" key="2">
    <citation type="submission" date="2021-12" db="EMBL/GenBank/DDBJ databases">
        <title>Resequencing data analysis of finger millet.</title>
        <authorList>
            <person name="Hatakeyama M."/>
            <person name="Aluri S."/>
            <person name="Balachadran M.T."/>
            <person name="Sivarajan S.R."/>
            <person name="Poveda L."/>
            <person name="Shimizu-Inatsugi R."/>
            <person name="Schlapbach R."/>
            <person name="Sreeman S.M."/>
            <person name="Shimizu K.K."/>
        </authorList>
    </citation>
    <scope>NUCLEOTIDE SEQUENCE</scope>
</reference>
<dbReference type="PANTHER" id="PTHR48052">
    <property type="entry name" value="UNNAMED PRODUCT"/>
    <property type="match status" value="1"/>
</dbReference>
<dbReference type="PANTHER" id="PTHR48052:SF63">
    <property type="entry name" value="PROTEIN KINASE DOMAIN-CONTAINING PROTEIN"/>
    <property type="match status" value="1"/>
</dbReference>
<dbReference type="GO" id="GO:0009742">
    <property type="term" value="P:brassinosteroid mediated signaling pathway"/>
    <property type="evidence" value="ECO:0007669"/>
    <property type="project" value="UniProtKB-KW"/>
</dbReference>
<evidence type="ECO:0000256" key="14">
    <source>
        <dbReference type="SAM" id="Phobius"/>
    </source>
</evidence>
<dbReference type="FunFam" id="3.80.10.10:FF:000299">
    <property type="entry name" value="Piriformospora indica-insensitive protein 2"/>
    <property type="match status" value="1"/>
</dbReference>
<keyword evidence="5" id="KW-1070">Brassinosteroid signaling pathway</keyword>
<dbReference type="Proteomes" id="UP001054889">
    <property type="component" value="Unassembled WGS sequence"/>
</dbReference>
<dbReference type="InterPro" id="IPR003591">
    <property type="entry name" value="Leu-rich_rpt_typical-subtyp"/>
</dbReference>
<feature type="transmembrane region" description="Helical" evidence="14">
    <location>
        <begin position="596"/>
        <end position="616"/>
    </location>
</feature>
<dbReference type="SUPFAM" id="SSF52058">
    <property type="entry name" value="L domain-like"/>
    <property type="match status" value="2"/>
</dbReference>
<dbReference type="Pfam" id="PF08263">
    <property type="entry name" value="LRRNT_2"/>
    <property type="match status" value="1"/>
</dbReference>